<protein>
    <submittedName>
        <fullName evidence="1">Uncharacterized protein</fullName>
    </submittedName>
</protein>
<dbReference type="EMBL" id="QXFY01003034">
    <property type="protein sequence ID" value="KAE9289379.1"/>
    <property type="molecule type" value="Genomic_DNA"/>
</dbReference>
<accession>A0A6G0QIK4</accession>
<proteinExistence type="predicted"/>
<evidence type="ECO:0000313" key="1">
    <source>
        <dbReference type="EMBL" id="KAE9289379.1"/>
    </source>
</evidence>
<gene>
    <name evidence="1" type="ORF">PF008_g25901</name>
</gene>
<dbReference type="PANTHER" id="PTHR33206">
    <property type="entry name" value="PROTEIN CBG10425"/>
    <property type="match status" value="1"/>
</dbReference>
<dbReference type="AlphaFoldDB" id="A0A6G0QIK4"/>
<name>A0A6G0QIK4_9STRA</name>
<evidence type="ECO:0000313" key="2">
    <source>
        <dbReference type="Proteomes" id="UP000486351"/>
    </source>
</evidence>
<organism evidence="1 2">
    <name type="scientific">Phytophthora fragariae</name>
    <dbReference type="NCBI Taxonomy" id="53985"/>
    <lineage>
        <taxon>Eukaryota</taxon>
        <taxon>Sar</taxon>
        <taxon>Stramenopiles</taxon>
        <taxon>Oomycota</taxon>
        <taxon>Peronosporomycetes</taxon>
        <taxon>Peronosporales</taxon>
        <taxon>Peronosporaceae</taxon>
        <taxon>Phytophthora</taxon>
    </lineage>
</organism>
<dbReference type="PANTHER" id="PTHR33206:SF1">
    <property type="entry name" value="DNA-DIRECTED DNA POLYMERASE"/>
    <property type="match status" value="1"/>
</dbReference>
<comment type="caution">
    <text evidence="1">The sequence shown here is derived from an EMBL/GenBank/DDBJ whole genome shotgun (WGS) entry which is preliminary data.</text>
</comment>
<reference evidence="1 2" key="1">
    <citation type="submission" date="2018-09" db="EMBL/GenBank/DDBJ databases">
        <title>Genomic investigation of the strawberry pathogen Phytophthora fragariae indicates pathogenicity is determined by transcriptional variation in three key races.</title>
        <authorList>
            <person name="Adams T.M."/>
            <person name="Armitage A.D."/>
            <person name="Sobczyk M.K."/>
            <person name="Bates H.J."/>
            <person name="Dunwell J.M."/>
            <person name="Nellist C.F."/>
            <person name="Harrison R.J."/>
        </authorList>
    </citation>
    <scope>NUCLEOTIDE SEQUENCE [LARGE SCALE GENOMIC DNA]</scope>
    <source>
        <strain evidence="1 2">NOV-77</strain>
    </source>
</reference>
<dbReference type="Proteomes" id="UP000486351">
    <property type="component" value="Unassembled WGS sequence"/>
</dbReference>
<sequence>MKANIAGGPSIIFNRYAKRNETKVRGGKVCKKIIGYDANALYLWAITCVEAKGAKKISEEGVEPSISSV</sequence>